<dbReference type="Proteomes" id="UP001157974">
    <property type="component" value="Unassembled WGS sequence"/>
</dbReference>
<comment type="cofactor">
    <cofactor evidence="2">
        <name>Fe cation</name>
        <dbReference type="ChEBI" id="CHEBI:24875"/>
    </cofactor>
    <text evidence="2">Binds 1 Fe cation per subunit.</text>
</comment>
<dbReference type="Pfam" id="PF17954">
    <property type="entry name" value="Pirin_C_2"/>
    <property type="match status" value="1"/>
</dbReference>
<evidence type="ECO:0000259" key="5">
    <source>
        <dbReference type="Pfam" id="PF17954"/>
    </source>
</evidence>
<dbReference type="AlphaFoldDB" id="A0AAV8US05"/>
<dbReference type="Pfam" id="PF02678">
    <property type="entry name" value="Pirin"/>
    <property type="match status" value="1"/>
</dbReference>
<dbReference type="Gene3D" id="2.60.120.10">
    <property type="entry name" value="Jelly Rolls"/>
    <property type="match status" value="2"/>
</dbReference>
<dbReference type="EMBL" id="JAMWBK010000005">
    <property type="protein sequence ID" value="KAJ8904824.1"/>
    <property type="molecule type" value="Genomic_DNA"/>
</dbReference>
<feature type="binding site" evidence="2">
    <location>
        <position position="113"/>
    </location>
    <ligand>
        <name>Fe cation</name>
        <dbReference type="ChEBI" id="CHEBI:24875"/>
    </ligand>
</feature>
<evidence type="ECO:0000313" key="6">
    <source>
        <dbReference type="EMBL" id="KAJ8904824.1"/>
    </source>
</evidence>
<gene>
    <name evidence="6" type="ORF">NDN08_001338</name>
</gene>
<evidence type="ECO:0000256" key="2">
    <source>
        <dbReference type="PIRSR" id="PIRSR006232-1"/>
    </source>
</evidence>
<feature type="binding site" evidence="2">
    <location>
        <position position="67"/>
    </location>
    <ligand>
        <name>Fe cation</name>
        <dbReference type="ChEBI" id="CHEBI:24875"/>
    </ligand>
</feature>
<dbReference type="PANTHER" id="PTHR43212:SF3">
    <property type="entry name" value="QUERCETIN 2,3-DIOXYGENASE"/>
    <property type="match status" value="1"/>
</dbReference>
<dbReference type="InterPro" id="IPR011051">
    <property type="entry name" value="RmlC_Cupin_sf"/>
</dbReference>
<dbReference type="GO" id="GO:0046872">
    <property type="term" value="F:metal ion binding"/>
    <property type="evidence" value="ECO:0007669"/>
    <property type="project" value="UniProtKB-KW"/>
</dbReference>
<protein>
    <recommendedName>
        <fullName evidence="8">Pirin N-terminal domain-containing protein</fullName>
    </recommendedName>
</protein>
<feature type="binding site" evidence="2">
    <location>
        <position position="69"/>
    </location>
    <ligand>
        <name>Fe cation</name>
        <dbReference type="ChEBI" id="CHEBI:24875"/>
    </ligand>
</feature>
<keyword evidence="7" id="KW-1185">Reference proteome</keyword>
<dbReference type="PANTHER" id="PTHR43212">
    <property type="entry name" value="QUERCETIN 2,3-DIOXYGENASE"/>
    <property type="match status" value="1"/>
</dbReference>
<evidence type="ECO:0008006" key="8">
    <source>
        <dbReference type="Google" id="ProtNLM"/>
    </source>
</evidence>
<dbReference type="SUPFAM" id="SSF51182">
    <property type="entry name" value="RmlC-like cupins"/>
    <property type="match status" value="1"/>
</dbReference>
<reference evidence="6 7" key="1">
    <citation type="journal article" date="2023" name="Nat. Commun.">
        <title>Origin of minicircular mitochondrial genomes in red algae.</title>
        <authorList>
            <person name="Lee Y."/>
            <person name="Cho C.H."/>
            <person name="Lee Y.M."/>
            <person name="Park S.I."/>
            <person name="Yang J.H."/>
            <person name="West J.A."/>
            <person name="Bhattacharya D."/>
            <person name="Yoon H.S."/>
        </authorList>
    </citation>
    <scope>NUCLEOTIDE SEQUENCE [LARGE SCALE GENOMIC DNA]</scope>
    <source>
        <strain evidence="6 7">CCMP1338</strain>
        <tissue evidence="6">Whole cell</tissue>
    </source>
</reference>
<sequence>MAVSLVPKESLYVWEPDPARSDYRMTIFESSELLFFAENRNDRIPKFGVFHGLNDDLMQPNRGFETHPHSNMEIVTYVVDGELTHKDSMGISENLGRGSIQFMTTGTEVRHSEYNDDDETPLRFIQMWITPRKQGLKPNYCSYRCGRCSEAKDKWVQMVSSMESEADAKARVNQDVNIYVTELSEAGKKLDLDFGPDRQVYMMVIERSVTVDLEGASAAKLNQQDGAEIVSKSARTEKLGFSAVEGPAHVLVVEMALA</sequence>
<feature type="domain" description="Pirin N-terminal" evidence="4">
    <location>
        <begin position="51"/>
        <end position="129"/>
    </location>
</feature>
<comment type="caution">
    <text evidence="6">The sequence shown here is derived from an EMBL/GenBank/DDBJ whole genome shotgun (WGS) entry which is preliminary data.</text>
</comment>
<keyword evidence="2" id="KW-0479">Metal-binding</keyword>
<evidence type="ECO:0000256" key="1">
    <source>
        <dbReference type="ARBA" id="ARBA00008416"/>
    </source>
</evidence>
<dbReference type="InterPro" id="IPR012093">
    <property type="entry name" value="Pirin"/>
</dbReference>
<accession>A0AAV8US05</accession>
<feature type="binding site" evidence="2">
    <location>
        <position position="111"/>
    </location>
    <ligand>
        <name>Fe cation</name>
        <dbReference type="ChEBI" id="CHEBI:24875"/>
    </ligand>
</feature>
<comment type="similarity">
    <text evidence="1 3">Belongs to the pirin family.</text>
</comment>
<evidence type="ECO:0000259" key="4">
    <source>
        <dbReference type="Pfam" id="PF02678"/>
    </source>
</evidence>
<dbReference type="InterPro" id="IPR003829">
    <property type="entry name" value="Pirin_N_dom"/>
</dbReference>
<dbReference type="CDD" id="cd02910">
    <property type="entry name" value="cupin_Yhhw_N"/>
    <property type="match status" value="1"/>
</dbReference>
<organism evidence="6 7">
    <name type="scientific">Rhodosorus marinus</name>
    <dbReference type="NCBI Taxonomy" id="101924"/>
    <lineage>
        <taxon>Eukaryota</taxon>
        <taxon>Rhodophyta</taxon>
        <taxon>Stylonematophyceae</taxon>
        <taxon>Stylonematales</taxon>
        <taxon>Stylonemataceae</taxon>
        <taxon>Rhodosorus</taxon>
    </lineage>
</organism>
<proteinExistence type="inferred from homology"/>
<evidence type="ECO:0000313" key="7">
    <source>
        <dbReference type="Proteomes" id="UP001157974"/>
    </source>
</evidence>
<dbReference type="PIRSF" id="PIRSF006232">
    <property type="entry name" value="Pirin"/>
    <property type="match status" value="1"/>
</dbReference>
<evidence type="ECO:0000256" key="3">
    <source>
        <dbReference type="RuleBase" id="RU003457"/>
    </source>
</evidence>
<feature type="domain" description="Quercetin 2,3-dioxygenase C-terminal cupin" evidence="5">
    <location>
        <begin position="164"/>
        <end position="255"/>
    </location>
</feature>
<keyword evidence="2" id="KW-0408">Iron</keyword>
<dbReference type="InterPro" id="IPR041602">
    <property type="entry name" value="Quercetinase_C"/>
</dbReference>
<name>A0AAV8US05_9RHOD</name>
<dbReference type="InterPro" id="IPR014710">
    <property type="entry name" value="RmlC-like_jellyroll"/>
</dbReference>